<evidence type="ECO:0000313" key="1">
    <source>
        <dbReference type="EMBL" id="CDS86328.1"/>
    </source>
</evidence>
<dbReference type="EMBL" id="LK932392">
    <property type="protein sequence ID" value="CDS86328.1"/>
    <property type="molecule type" value="Genomic_DNA"/>
</dbReference>
<name>A0A069AAD8_CLODI</name>
<dbReference type="AlphaFoldDB" id="A0A069AAD8"/>
<gene>
    <name evidence="1" type="ORF">BN1097_540343</name>
</gene>
<accession>A0A069AAD8</accession>
<proteinExistence type="predicted"/>
<reference evidence="1" key="1">
    <citation type="submission" date="2014-07" db="EMBL/GenBank/DDBJ databases">
        <authorList>
            <person name="Monot Marc"/>
        </authorList>
    </citation>
    <scope>NUCLEOTIDE SEQUENCE</scope>
    <source>
        <strain evidence="1">7032994</strain>
    </source>
</reference>
<sequence length="33" mass="3902">MLKGENLKQNKLKLQGILKNEFDLICLNKRFNP</sequence>
<protein>
    <submittedName>
        <fullName evidence="1">Uncharacterized protein</fullName>
    </submittedName>
</protein>
<organism evidence="1">
    <name type="scientific">Clostridioides difficile</name>
    <name type="common">Peptoclostridium difficile</name>
    <dbReference type="NCBI Taxonomy" id="1496"/>
    <lineage>
        <taxon>Bacteria</taxon>
        <taxon>Bacillati</taxon>
        <taxon>Bacillota</taxon>
        <taxon>Clostridia</taxon>
        <taxon>Peptostreptococcales</taxon>
        <taxon>Peptostreptococcaceae</taxon>
        <taxon>Clostridioides</taxon>
    </lineage>
</organism>